<proteinExistence type="predicted"/>
<protein>
    <submittedName>
        <fullName evidence="1">Uncharacterized protein</fullName>
    </submittedName>
</protein>
<reference evidence="1" key="1">
    <citation type="submission" date="2018-02" db="EMBL/GenBank/DDBJ databases">
        <title>Rhizophora mucronata_Transcriptome.</title>
        <authorList>
            <person name="Meera S.P."/>
            <person name="Sreeshan A."/>
            <person name="Augustine A."/>
        </authorList>
    </citation>
    <scope>NUCLEOTIDE SEQUENCE</scope>
    <source>
        <tissue evidence="1">Leaf</tissue>
    </source>
</reference>
<organism evidence="1">
    <name type="scientific">Rhizophora mucronata</name>
    <name type="common">Asiatic mangrove</name>
    <dbReference type="NCBI Taxonomy" id="61149"/>
    <lineage>
        <taxon>Eukaryota</taxon>
        <taxon>Viridiplantae</taxon>
        <taxon>Streptophyta</taxon>
        <taxon>Embryophyta</taxon>
        <taxon>Tracheophyta</taxon>
        <taxon>Spermatophyta</taxon>
        <taxon>Magnoliopsida</taxon>
        <taxon>eudicotyledons</taxon>
        <taxon>Gunneridae</taxon>
        <taxon>Pentapetalae</taxon>
        <taxon>rosids</taxon>
        <taxon>fabids</taxon>
        <taxon>Malpighiales</taxon>
        <taxon>Rhizophoraceae</taxon>
        <taxon>Rhizophora</taxon>
    </lineage>
</organism>
<name>A0A2P2QGE9_RHIMU</name>
<accession>A0A2P2QGE9</accession>
<dbReference type="EMBL" id="GGEC01085500">
    <property type="protein sequence ID" value="MBX65984.1"/>
    <property type="molecule type" value="Transcribed_RNA"/>
</dbReference>
<evidence type="ECO:0000313" key="1">
    <source>
        <dbReference type="EMBL" id="MBX65984.1"/>
    </source>
</evidence>
<sequence>MFTLDLTGEGN</sequence>